<reference evidence="2 3" key="1">
    <citation type="journal article" date="2020" name="Nature">
        <title>Six reference-quality genomes reveal evolution of bat adaptations.</title>
        <authorList>
            <person name="Jebb D."/>
            <person name="Huang Z."/>
            <person name="Pippel M."/>
            <person name="Hughes G.M."/>
            <person name="Lavrichenko K."/>
            <person name="Devanna P."/>
            <person name="Winkler S."/>
            <person name="Jermiin L.S."/>
            <person name="Skirmuntt E.C."/>
            <person name="Katzourakis A."/>
            <person name="Burkitt-Gray L."/>
            <person name="Ray D.A."/>
            <person name="Sullivan K.A.M."/>
            <person name="Roscito J.G."/>
            <person name="Kirilenko B.M."/>
            <person name="Davalos L.M."/>
            <person name="Corthals A.P."/>
            <person name="Power M.L."/>
            <person name="Jones G."/>
            <person name="Ransome R.D."/>
            <person name="Dechmann D.K.N."/>
            <person name="Locatelli A.G."/>
            <person name="Puechmaille S.J."/>
            <person name="Fedrigo O."/>
            <person name="Jarvis E.D."/>
            <person name="Hiller M."/>
            <person name="Vernes S.C."/>
            <person name="Myers E.W."/>
            <person name="Teeling E.C."/>
        </authorList>
    </citation>
    <scope>NUCLEOTIDE SEQUENCE [LARGE SCALE GENOMIC DNA]</scope>
    <source>
        <strain evidence="2">MMolMol1</strain>
        <tissue evidence="2">Muscle</tissue>
    </source>
</reference>
<dbReference type="Proteomes" id="UP000550707">
    <property type="component" value="Unassembled WGS sequence"/>
</dbReference>
<protein>
    <submittedName>
        <fullName evidence="2">Uncharacterized protein</fullName>
    </submittedName>
</protein>
<keyword evidence="3" id="KW-1185">Reference proteome</keyword>
<evidence type="ECO:0000313" key="3">
    <source>
        <dbReference type="Proteomes" id="UP000550707"/>
    </source>
</evidence>
<dbReference type="EMBL" id="JACASF010000006">
    <property type="protein sequence ID" value="KAF6471698.1"/>
    <property type="molecule type" value="Genomic_DNA"/>
</dbReference>
<name>A0A7J8HHU8_MOLMO</name>
<proteinExistence type="predicted"/>
<sequence length="112" mass="12232">MAALSKLPQSSWPCPSRGDTVKRQPSVDQKAGPHQTPNLPALERPDSGTVQKTQSHLKDPEQSKPFPGDRFSHFLSPPGGYCQRGHHRCLPVTAASEDTRVTHSDTLGVLRV</sequence>
<evidence type="ECO:0000313" key="2">
    <source>
        <dbReference type="EMBL" id="KAF6471698.1"/>
    </source>
</evidence>
<dbReference type="AlphaFoldDB" id="A0A7J8HHU8"/>
<organism evidence="2 3">
    <name type="scientific">Molossus molossus</name>
    <name type="common">Pallas' mastiff bat</name>
    <name type="synonym">Vespertilio molossus</name>
    <dbReference type="NCBI Taxonomy" id="27622"/>
    <lineage>
        <taxon>Eukaryota</taxon>
        <taxon>Metazoa</taxon>
        <taxon>Chordata</taxon>
        <taxon>Craniata</taxon>
        <taxon>Vertebrata</taxon>
        <taxon>Euteleostomi</taxon>
        <taxon>Mammalia</taxon>
        <taxon>Eutheria</taxon>
        <taxon>Laurasiatheria</taxon>
        <taxon>Chiroptera</taxon>
        <taxon>Yangochiroptera</taxon>
        <taxon>Molossidae</taxon>
        <taxon>Molossus</taxon>
    </lineage>
</organism>
<evidence type="ECO:0000256" key="1">
    <source>
        <dbReference type="SAM" id="MobiDB-lite"/>
    </source>
</evidence>
<accession>A0A7J8HHU8</accession>
<feature type="region of interest" description="Disordered" evidence="1">
    <location>
        <begin position="1"/>
        <end position="78"/>
    </location>
</feature>
<comment type="caution">
    <text evidence="2">The sequence shown here is derived from an EMBL/GenBank/DDBJ whole genome shotgun (WGS) entry which is preliminary data.</text>
</comment>
<gene>
    <name evidence="2" type="ORF">HJG59_011066</name>
</gene>